<feature type="compositionally biased region" description="Acidic residues" evidence="1">
    <location>
        <begin position="63"/>
        <end position="84"/>
    </location>
</feature>
<feature type="compositionally biased region" description="Basic and acidic residues" evidence="1">
    <location>
        <begin position="663"/>
        <end position="674"/>
    </location>
</feature>
<feature type="compositionally biased region" description="Basic and acidic residues" evidence="1">
    <location>
        <begin position="107"/>
        <end position="132"/>
    </location>
</feature>
<evidence type="ECO:0000313" key="3">
    <source>
        <dbReference type="Proteomes" id="UP000886998"/>
    </source>
</evidence>
<evidence type="ECO:0000256" key="1">
    <source>
        <dbReference type="SAM" id="MobiDB-lite"/>
    </source>
</evidence>
<proteinExistence type="predicted"/>
<feature type="compositionally biased region" description="Basic and acidic residues" evidence="1">
    <location>
        <begin position="508"/>
        <end position="545"/>
    </location>
</feature>
<feature type="compositionally biased region" description="Low complexity" evidence="1">
    <location>
        <begin position="357"/>
        <end position="368"/>
    </location>
</feature>
<reference evidence="2" key="1">
    <citation type="submission" date="2020-08" db="EMBL/GenBank/DDBJ databases">
        <title>Multicomponent nature underlies the extraordinary mechanical properties of spider dragline silk.</title>
        <authorList>
            <person name="Kono N."/>
            <person name="Nakamura H."/>
            <person name="Mori M."/>
            <person name="Yoshida Y."/>
            <person name="Ohtoshi R."/>
            <person name="Malay A.D."/>
            <person name="Moran D.A.P."/>
            <person name="Tomita M."/>
            <person name="Numata K."/>
            <person name="Arakawa K."/>
        </authorList>
    </citation>
    <scope>NUCLEOTIDE SEQUENCE</scope>
</reference>
<feature type="compositionally biased region" description="Polar residues" evidence="1">
    <location>
        <begin position="335"/>
        <end position="356"/>
    </location>
</feature>
<dbReference type="AlphaFoldDB" id="A0A8X6YBV6"/>
<protein>
    <submittedName>
        <fullName evidence="2">Uncharacterized protein</fullName>
    </submittedName>
</protein>
<feature type="compositionally biased region" description="Basic and acidic residues" evidence="1">
    <location>
        <begin position="553"/>
        <end position="567"/>
    </location>
</feature>
<feature type="compositionally biased region" description="Basic and acidic residues" evidence="1">
    <location>
        <begin position="165"/>
        <end position="174"/>
    </location>
</feature>
<feature type="region of interest" description="Disordered" evidence="1">
    <location>
        <begin position="639"/>
        <end position="674"/>
    </location>
</feature>
<feature type="region of interest" description="Disordered" evidence="1">
    <location>
        <begin position="593"/>
        <end position="623"/>
    </location>
</feature>
<name>A0A8X6YBV6_9ARAC</name>
<keyword evidence="3" id="KW-1185">Reference proteome</keyword>
<feature type="region of interest" description="Disordered" evidence="1">
    <location>
        <begin position="1"/>
        <end position="580"/>
    </location>
</feature>
<gene>
    <name evidence="2" type="ORF">TNIN_44741</name>
</gene>
<evidence type="ECO:0000313" key="2">
    <source>
        <dbReference type="EMBL" id="GFY68010.1"/>
    </source>
</evidence>
<feature type="compositionally biased region" description="Polar residues" evidence="1">
    <location>
        <begin position="175"/>
        <end position="213"/>
    </location>
</feature>
<organism evidence="2 3">
    <name type="scientific">Trichonephila inaurata madagascariensis</name>
    <dbReference type="NCBI Taxonomy" id="2747483"/>
    <lineage>
        <taxon>Eukaryota</taxon>
        <taxon>Metazoa</taxon>
        <taxon>Ecdysozoa</taxon>
        <taxon>Arthropoda</taxon>
        <taxon>Chelicerata</taxon>
        <taxon>Arachnida</taxon>
        <taxon>Araneae</taxon>
        <taxon>Araneomorphae</taxon>
        <taxon>Entelegynae</taxon>
        <taxon>Araneoidea</taxon>
        <taxon>Nephilidae</taxon>
        <taxon>Trichonephila</taxon>
        <taxon>Trichonephila inaurata</taxon>
    </lineage>
</organism>
<feature type="compositionally biased region" description="Basic and acidic residues" evidence="1">
    <location>
        <begin position="400"/>
        <end position="409"/>
    </location>
</feature>
<feature type="compositionally biased region" description="Basic residues" evidence="1">
    <location>
        <begin position="137"/>
        <end position="146"/>
    </location>
</feature>
<feature type="compositionally biased region" description="Basic and acidic residues" evidence="1">
    <location>
        <begin position="600"/>
        <end position="617"/>
    </location>
</feature>
<sequence length="723" mass="81712">MGKYGEPSETSKDGRPKEARTKTGGNNDDKTSRGAPKNSKQKHQDQKPKSNYLNTYYQSEYMIDSEIDDEDSESSSDSAKEDDEMFYKYEDSNFEKQEKVSPVTSPRQDKNSLDKKNDGKKDRIKENNDKPKFQCCKNKHKTHRMEKRREQTTVSPRSGEETIENNEKEFDNTKSDNNFNKGRNTENKGNNSGSDQSSNIEKCVTNNGESQNNEYEKITAIPNKNSKDEANNFDDGTSPRTTKSSKDTKSFTNQPNENVPEINPQKSDQKSTSDTLKEDTFSTRDYEVTPSLLSSSVPEKTSKNMGDTKSDKEASNEPVYKEKEDSSTFPKEDGQSQQASVKPFGNQNESSNIKEVSSSTSENPLPSSHLDDNEAPTAAPDLSKTDEMISDNASTSSARTQDEQPKKPTEYSQTSSSYYGSTVPYSVSESLKTTNTLGPKSSDDVNTEQEEGNEKNEPEDSNNPSEINSNTRKQKKSGGEHSEVQNGNPNPEFKKNEEQGMNYGAPGDNKENKSHMQDENNDSDLHSPSPEKPDNESQNQKKEMSNESPEETSVDKEDSMKKDDEKYTSNNRESNFESEYYDYTKNSNEFIEVQQSTKNLTEHTNVKESDNKHETDSKNTAIDSAAAASQLPQQTKIFEEQEQNYNENTNRFQETQKFSSKQAKKDNDEVDSKNTEAFLQQFELTGTETESQEQFDTILEYLYKHSNSSLIQSLRNQSDDSTK</sequence>
<comment type="caution">
    <text evidence="2">The sequence shown here is derived from an EMBL/GenBank/DDBJ whole genome shotgun (WGS) entry which is preliminary data.</text>
</comment>
<feature type="compositionally biased region" description="Polar residues" evidence="1">
    <location>
        <begin position="461"/>
        <end position="471"/>
    </location>
</feature>
<feature type="compositionally biased region" description="Basic and acidic residues" evidence="1">
    <location>
        <begin position="300"/>
        <end position="334"/>
    </location>
</feature>
<dbReference type="EMBL" id="BMAV01016835">
    <property type="protein sequence ID" value="GFY68010.1"/>
    <property type="molecule type" value="Genomic_DNA"/>
</dbReference>
<accession>A0A8X6YBV6</accession>
<feature type="compositionally biased region" description="Basic and acidic residues" evidence="1">
    <location>
        <begin position="267"/>
        <end position="287"/>
    </location>
</feature>
<feature type="compositionally biased region" description="Low complexity" evidence="1">
    <location>
        <begin position="410"/>
        <end position="422"/>
    </location>
</feature>
<feature type="compositionally biased region" description="Polar residues" evidence="1">
    <location>
        <begin position="423"/>
        <end position="439"/>
    </location>
</feature>
<feature type="compositionally biased region" description="Basic and acidic residues" evidence="1">
    <location>
        <begin position="9"/>
        <end position="32"/>
    </location>
</feature>
<dbReference type="Proteomes" id="UP000886998">
    <property type="component" value="Unassembled WGS sequence"/>
</dbReference>
<feature type="compositionally biased region" description="Polar residues" evidence="1">
    <location>
        <begin position="651"/>
        <end position="661"/>
    </location>
</feature>
<feature type="compositionally biased region" description="Basic and acidic residues" evidence="1">
    <location>
        <begin position="85"/>
        <end position="99"/>
    </location>
</feature>
<feature type="compositionally biased region" description="Polar residues" evidence="1">
    <location>
        <begin position="49"/>
        <end position="58"/>
    </location>
</feature>
<dbReference type="OrthoDB" id="6436498at2759"/>